<keyword evidence="4" id="KW-0249">Electron transport</keyword>
<dbReference type="PROSITE" id="PS00198">
    <property type="entry name" value="4FE4S_FER_1"/>
    <property type="match status" value="2"/>
</dbReference>
<dbReference type="GO" id="GO:0005886">
    <property type="term" value="C:plasma membrane"/>
    <property type="evidence" value="ECO:0007669"/>
    <property type="project" value="TreeGrafter"/>
</dbReference>
<proteinExistence type="predicted"/>
<dbReference type="GO" id="GO:0046872">
    <property type="term" value="F:metal ion binding"/>
    <property type="evidence" value="ECO:0007669"/>
    <property type="project" value="UniProtKB-KW"/>
</dbReference>
<sequence length="511" mass="56022">MVFSLLIRIFVATNTITMLRKIRITLGSVMFIGLSLLFLDFTGTLHQWLSWMAKVQALEAVLALNVAVIAGLAVLTFLFGRIYCSIICPLGVMQDVFGWLGKKSKKNRYTFSKEYKWLRYGLLTIFIAGCLAGVGTIIELLAPYSAFGRICTMLLQPLWMLGNNALASIAEHYESYAFYGVDVWMKSLPVFFIALLTLIIIAILAWRNGRTYCNTICPVGTVLSFISRFSLLKIHFDEDKCKNCSLCTKNCKAACIDFKNHKVDYSRCVVCGDCLESCKFGALSYSRKTSGTSKTGTTSDASVDANKRSFLIATALVSTAALAQEKKHVDGGLADIIEKKAPERKTPIVPPGARSLKHMTQHCTGCQLCVSKCPNDVLRPSMDITNLMQPVMSFEKGYCRPECTRCSEVCPAGAIKLIDKEEKSGIQIGHAVVYPDFCLSALGENECGNCARHCPVGAIEMVPSDPEDDLSPSVPAVNENACIGCGACEHLCPVRPLSAIHVEGHEVHKMV</sequence>
<dbReference type="Proteomes" id="UP000199134">
    <property type="component" value="Unassembled WGS sequence"/>
</dbReference>
<dbReference type="SUPFAM" id="SSF54862">
    <property type="entry name" value="4Fe-4S ferredoxins"/>
    <property type="match status" value="2"/>
</dbReference>
<evidence type="ECO:0000256" key="7">
    <source>
        <dbReference type="SAM" id="Phobius"/>
    </source>
</evidence>
<feature type="domain" description="4Fe-4S ferredoxin-type" evidence="8">
    <location>
        <begin position="232"/>
        <end position="258"/>
    </location>
</feature>
<dbReference type="InterPro" id="IPR017896">
    <property type="entry name" value="4Fe4S_Fe-S-bd"/>
</dbReference>
<accession>A0A1H0J5E7</accession>
<feature type="domain" description="4Fe-4S ferredoxin-type" evidence="8">
    <location>
        <begin position="473"/>
        <end position="505"/>
    </location>
</feature>
<evidence type="ECO:0000256" key="2">
    <source>
        <dbReference type="ARBA" id="ARBA00022485"/>
    </source>
</evidence>
<keyword evidence="5" id="KW-0408">Iron</keyword>
<protein>
    <submittedName>
        <fullName evidence="9">4Fe-4S binding domain-containing protein</fullName>
    </submittedName>
</protein>
<evidence type="ECO:0000313" key="9">
    <source>
        <dbReference type="EMBL" id="SDO38710.1"/>
    </source>
</evidence>
<dbReference type="PROSITE" id="PS51379">
    <property type="entry name" value="4FE4S_FER_2"/>
    <property type="match status" value="6"/>
</dbReference>
<feature type="domain" description="4Fe-4S ferredoxin-type" evidence="8">
    <location>
        <begin position="259"/>
        <end position="288"/>
    </location>
</feature>
<keyword evidence="7" id="KW-1133">Transmembrane helix</keyword>
<feature type="domain" description="4Fe-4S ferredoxin-type" evidence="8">
    <location>
        <begin position="388"/>
        <end position="420"/>
    </location>
</feature>
<dbReference type="GO" id="GO:0051539">
    <property type="term" value="F:4 iron, 4 sulfur cluster binding"/>
    <property type="evidence" value="ECO:0007669"/>
    <property type="project" value="UniProtKB-KW"/>
</dbReference>
<dbReference type="CDD" id="cd16373">
    <property type="entry name" value="DMSOR_beta_like"/>
    <property type="match status" value="1"/>
</dbReference>
<name>A0A1H0J5E7_9BACT</name>
<evidence type="ECO:0000256" key="5">
    <source>
        <dbReference type="ARBA" id="ARBA00023004"/>
    </source>
</evidence>
<dbReference type="Gene3D" id="3.30.70.20">
    <property type="match status" value="3"/>
</dbReference>
<feature type="domain" description="4Fe-4S ferredoxin-type" evidence="8">
    <location>
        <begin position="429"/>
        <end position="464"/>
    </location>
</feature>
<evidence type="ECO:0000256" key="6">
    <source>
        <dbReference type="ARBA" id="ARBA00023014"/>
    </source>
</evidence>
<dbReference type="AlphaFoldDB" id="A0A1H0J5E7"/>
<dbReference type="Pfam" id="PF13183">
    <property type="entry name" value="Fer4_8"/>
    <property type="match status" value="1"/>
</dbReference>
<feature type="transmembrane region" description="Helical" evidence="7">
    <location>
        <begin position="117"/>
        <end position="138"/>
    </location>
</feature>
<evidence type="ECO:0000256" key="3">
    <source>
        <dbReference type="ARBA" id="ARBA00022723"/>
    </source>
</evidence>
<evidence type="ECO:0000256" key="1">
    <source>
        <dbReference type="ARBA" id="ARBA00022448"/>
    </source>
</evidence>
<dbReference type="PANTHER" id="PTHR30176:SF3">
    <property type="entry name" value="FERREDOXIN-TYPE PROTEIN NAPH"/>
    <property type="match status" value="1"/>
</dbReference>
<feature type="transmembrane region" description="Helical" evidence="7">
    <location>
        <begin position="183"/>
        <end position="206"/>
    </location>
</feature>
<feature type="transmembrane region" description="Helical" evidence="7">
    <location>
        <begin position="24"/>
        <end position="42"/>
    </location>
</feature>
<feature type="domain" description="4Fe-4S ferredoxin-type" evidence="8">
    <location>
        <begin position="354"/>
        <end position="383"/>
    </location>
</feature>
<keyword evidence="7" id="KW-0472">Membrane</keyword>
<keyword evidence="1" id="KW-0813">Transport</keyword>
<evidence type="ECO:0000259" key="8">
    <source>
        <dbReference type="PROSITE" id="PS51379"/>
    </source>
</evidence>
<keyword evidence="2" id="KW-0004">4Fe-4S</keyword>
<evidence type="ECO:0000256" key="4">
    <source>
        <dbReference type="ARBA" id="ARBA00022982"/>
    </source>
</evidence>
<organism evidence="9 10">
    <name type="scientific">Prevotella communis</name>
    <dbReference type="NCBI Taxonomy" id="2913614"/>
    <lineage>
        <taxon>Bacteria</taxon>
        <taxon>Pseudomonadati</taxon>
        <taxon>Bacteroidota</taxon>
        <taxon>Bacteroidia</taxon>
        <taxon>Bacteroidales</taxon>
        <taxon>Prevotellaceae</taxon>
        <taxon>Prevotella</taxon>
    </lineage>
</organism>
<keyword evidence="7" id="KW-0812">Transmembrane</keyword>
<feature type="transmembrane region" description="Helical" evidence="7">
    <location>
        <begin position="62"/>
        <end position="84"/>
    </location>
</feature>
<comment type="caution">
    <text evidence="9">The sequence shown here is derived from an EMBL/GenBank/DDBJ whole genome shotgun (WGS) entry which is preliminary data.</text>
</comment>
<dbReference type="EMBL" id="FNIW01000018">
    <property type="protein sequence ID" value="SDO38710.1"/>
    <property type="molecule type" value="Genomic_DNA"/>
</dbReference>
<reference evidence="10" key="1">
    <citation type="submission" date="2016-10" db="EMBL/GenBank/DDBJ databases">
        <authorList>
            <person name="de Groot N.N."/>
        </authorList>
    </citation>
    <scope>NUCLEOTIDE SEQUENCE [LARGE SCALE GENOMIC DNA]</scope>
    <source>
        <strain evidence="10">BP1-145</strain>
    </source>
</reference>
<dbReference type="PANTHER" id="PTHR30176">
    <property type="entry name" value="FERREDOXIN-TYPE PROTEIN NAPH"/>
    <property type="match status" value="1"/>
</dbReference>
<dbReference type="InterPro" id="IPR051684">
    <property type="entry name" value="Electron_Trans/Redox"/>
</dbReference>
<dbReference type="InterPro" id="IPR017900">
    <property type="entry name" value="4Fe4S_Fe_S_CS"/>
</dbReference>
<gene>
    <name evidence="9" type="ORF">SAMN04487900_11826</name>
</gene>
<evidence type="ECO:0000313" key="10">
    <source>
        <dbReference type="Proteomes" id="UP000199134"/>
    </source>
</evidence>
<keyword evidence="3" id="KW-0479">Metal-binding</keyword>
<dbReference type="Pfam" id="PF12838">
    <property type="entry name" value="Fer4_7"/>
    <property type="match status" value="1"/>
</dbReference>
<keyword evidence="6" id="KW-0411">Iron-sulfur</keyword>
<dbReference type="Pfam" id="PF12801">
    <property type="entry name" value="Fer4_5"/>
    <property type="match status" value="2"/>
</dbReference>